<feature type="non-terminal residue" evidence="13">
    <location>
        <position position="1"/>
    </location>
</feature>
<gene>
    <name evidence="13" type="ORF">FD755_001217</name>
</gene>
<dbReference type="Gene3D" id="2.40.30.20">
    <property type="match status" value="1"/>
</dbReference>
<dbReference type="InterPro" id="IPR000194">
    <property type="entry name" value="ATPase_F1/V1/A1_a/bsu_nucl-bd"/>
</dbReference>
<dbReference type="InterPro" id="IPR027417">
    <property type="entry name" value="P-loop_NTPase"/>
</dbReference>
<keyword evidence="9" id="KW-0139">CF(1)</keyword>
<dbReference type="InterPro" id="IPR036121">
    <property type="entry name" value="ATPase_F1/V1/A1_a/bsu_N_sf"/>
</dbReference>
<keyword evidence="14" id="KW-1185">Reference proteome</keyword>
<keyword evidence="11" id="KW-1133">Transmembrane helix</keyword>
<evidence type="ECO:0000256" key="2">
    <source>
        <dbReference type="ARBA" id="ARBA00008936"/>
    </source>
</evidence>
<dbReference type="PANTHER" id="PTHR48082">
    <property type="entry name" value="ATP SYNTHASE SUBUNIT ALPHA, MITOCHONDRIAL"/>
    <property type="match status" value="1"/>
</dbReference>
<dbReference type="EMBL" id="VCEB01000001">
    <property type="protein sequence ID" value="KAB0386261.1"/>
    <property type="molecule type" value="Genomic_DNA"/>
</dbReference>
<dbReference type="InterPro" id="IPR023366">
    <property type="entry name" value="ATP_synth_asu-like_sf"/>
</dbReference>
<evidence type="ECO:0000256" key="11">
    <source>
        <dbReference type="SAM" id="Phobius"/>
    </source>
</evidence>
<keyword evidence="7" id="KW-0406">Ion transport</keyword>
<evidence type="ECO:0000313" key="13">
    <source>
        <dbReference type="EMBL" id="KAB0386261.1"/>
    </source>
</evidence>
<evidence type="ECO:0000256" key="9">
    <source>
        <dbReference type="ARBA" id="ARBA00023196"/>
    </source>
</evidence>
<dbReference type="GO" id="GO:0043531">
    <property type="term" value="F:ADP binding"/>
    <property type="evidence" value="ECO:0007669"/>
    <property type="project" value="TreeGrafter"/>
</dbReference>
<dbReference type="Gene3D" id="3.40.50.12240">
    <property type="match status" value="1"/>
</dbReference>
<dbReference type="FunFam" id="3.40.50.300:FF:002432">
    <property type="entry name" value="ATP synthase subunit alpha, mitochondrial"/>
    <property type="match status" value="1"/>
</dbReference>
<keyword evidence="5" id="KW-0375">Hydrogen ion transport</keyword>
<evidence type="ECO:0000256" key="8">
    <source>
        <dbReference type="ARBA" id="ARBA00023136"/>
    </source>
</evidence>
<evidence type="ECO:0000256" key="5">
    <source>
        <dbReference type="ARBA" id="ARBA00022781"/>
    </source>
</evidence>
<evidence type="ECO:0000256" key="6">
    <source>
        <dbReference type="ARBA" id="ARBA00022840"/>
    </source>
</evidence>
<evidence type="ECO:0000256" key="7">
    <source>
        <dbReference type="ARBA" id="ARBA00023065"/>
    </source>
</evidence>
<keyword evidence="3" id="KW-0813">Transport</keyword>
<protein>
    <recommendedName>
        <fullName evidence="12">ATPase F1/V1/A1 complex alpha/beta subunit nucleotide-binding domain-containing protein</fullName>
    </recommendedName>
</protein>
<comment type="caution">
    <text evidence="13">The sequence shown here is derived from an EMBL/GenBank/DDBJ whole genome shotgun (WGS) entry which is preliminary data.</text>
</comment>
<evidence type="ECO:0000256" key="3">
    <source>
        <dbReference type="ARBA" id="ARBA00022448"/>
    </source>
</evidence>
<keyword evidence="8 11" id="KW-0472">Membrane</keyword>
<dbReference type="SUPFAM" id="SSF50615">
    <property type="entry name" value="N-terminal domain of alpha and beta subunits of F1 ATP synthase"/>
    <property type="match status" value="1"/>
</dbReference>
<dbReference type="AlphaFoldDB" id="A0A5J5N0T7"/>
<dbReference type="SUPFAM" id="SSF52540">
    <property type="entry name" value="P-loop containing nucleoside triphosphate hydrolases"/>
    <property type="match status" value="1"/>
</dbReference>
<keyword evidence="6" id="KW-0067">ATP-binding</keyword>
<feature type="domain" description="ATPase F1/V1/A1 complex alpha/beta subunit nucleotide-binding" evidence="12">
    <location>
        <begin position="149"/>
        <end position="233"/>
    </location>
</feature>
<dbReference type="Pfam" id="PF00006">
    <property type="entry name" value="ATP-synt_ab"/>
    <property type="match status" value="1"/>
</dbReference>
<comment type="subcellular location">
    <subcellularLocation>
        <location evidence="1">Membrane</location>
    </subcellularLocation>
</comment>
<name>A0A5J5N0T7_MUNRE</name>
<proteinExistence type="inferred from homology"/>
<accession>A0A5J5N0T7</accession>
<keyword evidence="4" id="KW-0547">Nucleotide-binding</keyword>
<evidence type="ECO:0000313" key="14">
    <source>
        <dbReference type="Proteomes" id="UP000326062"/>
    </source>
</evidence>
<organism evidence="13 14">
    <name type="scientific">Muntiacus reevesi</name>
    <name type="common">Reeves' muntjac</name>
    <name type="synonym">Cervus reevesi</name>
    <dbReference type="NCBI Taxonomy" id="9886"/>
    <lineage>
        <taxon>Eukaryota</taxon>
        <taxon>Metazoa</taxon>
        <taxon>Chordata</taxon>
        <taxon>Craniata</taxon>
        <taxon>Vertebrata</taxon>
        <taxon>Euteleostomi</taxon>
        <taxon>Mammalia</taxon>
        <taxon>Eutheria</taxon>
        <taxon>Laurasiatheria</taxon>
        <taxon>Artiodactyla</taxon>
        <taxon>Ruminantia</taxon>
        <taxon>Pecora</taxon>
        <taxon>Cervidae</taxon>
        <taxon>Muntiacinae</taxon>
        <taxon>Muntiacus</taxon>
    </lineage>
</organism>
<dbReference type="GO" id="GO:0046933">
    <property type="term" value="F:proton-transporting ATP synthase activity, rotational mechanism"/>
    <property type="evidence" value="ECO:0007669"/>
    <property type="project" value="InterPro"/>
</dbReference>
<evidence type="ECO:0000256" key="4">
    <source>
        <dbReference type="ARBA" id="ARBA00022741"/>
    </source>
</evidence>
<dbReference type="GO" id="GO:0045259">
    <property type="term" value="C:proton-transporting ATP synthase complex"/>
    <property type="evidence" value="ECO:0007669"/>
    <property type="project" value="UniProtKB-KW"/>
</dbReference>
<dbReference type="GO" id="GO:0005524">
    <property type="term" value="F:ATP binding"/>
    <property type="evidence" value="ECO:0007669"/>
    <property type="project" value="UniProtKB-KW"/>
</dbReference>
<dbReference type="Proteomes" id="UP000326062">
    <property type="component" value="Chromosome 1"/>
</dbReference>
<dbReference type="PANTHER" id="PTHR48082:SF2">
    <property type="entry name" value="ATP SYNTHASE SUBUNIT ALPHA, MITOCHONDRIAL"/>
    <property type="match status" value="1"/>
</dbReference>
<sequence length="370" mass="41039">QNALGRSFIAARSLHASHSHLQTTEHILAADASLDLEETGHVLHIGDNTAHVHGLRNGMSLNLEADNIGVVFGNNKLIKEGDTVRRTGAIVDVPVGEELLDPVGPVGSKVQRQIGLKAPRIIPQISVWEPMQTGIEAVNSLVLIGCSQHELKKLYCIYVAIGQKRSTVAQLIKTLTDAYTMNYTIVVSATASDAAPLQYLVSYFGRPMGEYFRDNGKRALITYDNLSKQRAAEMNDAFGGCSLTTLPVTETQTGDVSKCIHPAINAGLSISCIRSAAQIRAGNSVFKMKYPLILMVRFLPSKSQFLERNRSKIFSYTEVFLFHLPGMFFFCFWKKKKKVLWHLSQFTSQLLLCFIMTSIIPGTQWEFNEC</sequence>
<keyword evidence="10" id="KW-0066">ATP synthesis</keyword>
<keyword evidence="11" id="KW-0812">Transmembrane</keyword>
<reference evidence="13 14" key="1">
    <citation type="submission" date="2019-06" db="EMBL/GenBank/DDBJ databases">
        <title>Discovery of a novel chromosome fission-fusion reversal in muntjac.</title>
        <authorList>
            <person name="Mudd A.B."/>
            <person name="Bredeson J.V."/>
            <person name="Baum R."/>
            <person name="Hockemeyer D."/>
            <person name="Rokhsar D.S."/>
        </authorList>
    </citation>
    <scope>NUCLEOTIDE SEQUENCE [LARGE SCALE GENOMIC DNA]</scope>
    <source>
        <strain evidence="13">UCam_UCB_Mr</strain>
        <tissue evidence="13">Fibroblast cell line</tissue>
    </source>
</reference>
<evidence type="ECO:0000259" key="12">
    <source>
        <dbReference type="Pfam" id="PF00006"/>
    </source>
</evidence>
<evidence type="ECO:0000256" key="1">
    <source>
        <dbReference type="ARBA" id="ARBA00004370"/>
    </source>
</evidence>
<comment type="similarity">
    <text evidence="2">Belongs to the ATPase alpha/beta chains family.</text>
</comment>
<evidence type="ECO:0000256" key="10">
    <source>
        <dbReference type="ARBA" id="ARBA00023310"/>
    </source>
</evidence>
<dbReference type="InterPro" id="IPR005294">
    <property type="entry name" value="ATP_synth_F1_asu"/>
</dbReference>
<feature type="transmembrane region" description="Helical" evidence="11">
    <location>
        <begin position="313"/>
        <end position="333"/>
    </location>
</feature>
<feature type="transmembrane region" description="Helical" evidence="11">
    <location>
        <begin position="340"/>
        <end position="360"/>
    </location>
</feature>
<dbReference type="Gene3D" id="3.40.50.300">
    <property type="entry name" value="P-loop containing nucleotide triphosphate hydrolases"/>
    <property type="match status" value="1"/>
</dbReference>